<dbReference type="RefSeq" id="WP_052692007.1">
    <property type="nucleotide sequence ID" value="NZ_LAOQ01000011.1"/>
</dbReference>
<sequence>MNIFVTDISPIVSAQALDDKRVVKMILESAQLLSSAIFINSQSIYNDIYKPTHLKHPCTIWTSVNIANWNWLFKHLEALCLEYKFRFNKLHKTEILLSTLPKYNYYLPNGTITTIINCTRSKILNLDFTSVSNVCIAYQKYLSAKWYHDKIKPRWSKRNMPYWFTYHESVNLTTLI</sequence>
<evidence type="ECO:0000313" key="2">
    <source>
        <dbReference type="Proteomes" id="UP000033736"/>
    </source>
</evidence>
<organism evidence="1 2">
    <name type="scientific">Rickettsia argasii T170-B</name>
    <dbReference type="NCBI Taxonomy" id="1268837"/>
    <lineage>
        <taxon>Bacteria</taxon>
        <taxon>Pseudomonadati</taxon>
        <taxon>Pseudomonadota</taxon>
        <taxon>Alphaproteobacteria</taxon>
        <taxon>Rickettsiales</taxon>
        <taxon>Rickettsiaceae</taxon>
        <taxon>Rickettsieae</taxon>
        <taxon>Rickettsia</taxon>
        <taxon>spotted fever group</taxon>
    </lineage>
</organism>
<dbReference type="Pfam" id="PF03013">
    <property type="entry name" value="Pyr_excise"/>
    <property type="match status" value="1"/>
</dbReference>
<dbReference type="PATRIC" id="fig|1268837.3.peg.553"/>
<keyword evidence="2" id="KW-1185">Reference proteome</keyword>
<comment type="caution">
    <text evidence="1">The sequence shown here is derived from an EMBL/GenBank/DDBJ whole genome shotgun (WGS) entry which is preliminary data.</text>
</comment>
<protein>
    <submittedName>
        <fullName evidence="1">Uncharacterized protein</fullName>
    </submittedName>
</protein>
<dbReference type="InterPro" id="IPR004260">
    <property type="entry name" value="Pyr-dimer_DNA_glycosylase"/>
</dbReference>
<reference evidence="1 2" key="1">
    <citation type="submission" date="2015-01" db="EMBL/GenBank/DDBJ databases">
        <title>Genome Sequencing of Rickettsiales /home/snadendla/prok_pipe/test/illegal_ec_num.txt.</title>
        <authorList>
            <person name="Daugherty S.C."/>
            <person name="Su Q."/>
            <person name="Abolude K."/>
            <person name="Beier-Sexton M."/>
            <person name="Carlyon J.A."/>
            <person name="Carter R."/>
            <person name="Day N.P."/>
            <person name="Dumler S.J."/>
            <person name="Dyachenko V."/>
            <person name="Godinez A."/>
            <person name="Kurtti T.J."/>
            <person name="Lichay M."/>
            <person name="Mullins K.E."/>
            <person name="Ott S."/>
            <person name="Pappas-Brown V."/>
            <person name="Paris D.H."/>
            <person name="Patel P."/>
            <person name="Richards A.L."/>
            <person name="Sadzewicz L."/>
            <person name="Sears K."/>
            <person name="Seidman D."/>
            <person name="Sengamalay N."/>
            <person name="Stenos J."/>
            <person name="Tallon L.J."/>
            <person name="Vincent G."/>
            <person name="Fraser C.M."/>
            <person name="Munderloh U."/>
            <person name="Dunning-Hotopp J.C."/>
        </authorList>
    </citation>
    <scope>NUCLEOTIDE SEQUENCE [LARGE SCALE GENOMIC DNA]</scope>
    <source>
        <strain evidence="1 2">T170-B</strain>
    </source>
</reference>
<name>A0A0F3RC24_9RICK</name>
<evidence type="ECO:0000313" key="1">
    <source>
        <dbReference type="EMBL" id="KJW03828.1"/>
    </source>
</evidence>
<dbReference type="Proteomes" id="UP000033736">
    <property type="component" value="Unassembled WGS sequence"/>
</dbReference>
<gene>
    <name evidence="1" type="ORF">RAT170B_1641</name>
</gene>
<dbReference type="EMBL" id="LAOQ01000011">
    <property type="protein sequence ID" value="KJW03828.1"/>
    <property type="molecule type" value="Genomic_DNA"/>
</dbReference>
<proteinExistence type="predicted"/>
<dbReference type="AlphaFoldDB" id="A0A0F3RC24"/>
<accession>A0A0F3RC24</accession>